<evidence type="ECO:0000256" key="6">
    <source>
        <dbReference type="ARBA" id="ARBA00023136"/>
    </source>
</evidence>
<feature type="transmembrane region" description="Helical" evidence="10">
    <location>
        <begin position="202"/>
        <end position="221"/>
    </location>
</feature>
<evidence type="ECO:0000256" key="4">
    <source>
        <dbReference type="ARBA" id="ARBA00022989"/>
    </source>
</evidence>
<dbReference type="PANTHER" id="PTHR31465:SF9">
    <property type="entry name" value="SPHINGOID LONG-CHAIN BASE TRANSPORTER RSB1"/>
    <property type="match status" value="1"/>
</dbReference>
<protein>
    <recommendedName>
        <fullName evidence="8">Sphingoid long-chain base transporter RSB1</fullName>
    </recommendedName>
</protein>
<feature type="region of interest" description="Disordered" evidence="9">
    <location>
        <begin position="286"/>
        <end position="307"/>
    </location>
</feature>
<name>A0AAV5QWI0_PICKL</name>
<comment type="subcellular location">
    <subcellularLocation>
        <location evidence="1">Cell membrane</location>
        <topology evidence="1">Multi-pass membrane protein</topology>
    </subcellularLocation>
</comment>
<dbReference type="Pfam" id="PF04479">
    <property type="entry name" value="RTA1"/>
    <property type="match status" value="1"/>
</dbReference>
<feature type="compositionally biased region" description="Low complexity" evidence="9">
    <location>
        <begin position="292"/>
        <end position="307"/>
    </location>
</feature>
<comment type="similarity">
    <text evidence="2">Belongs to the lipid-translocating exporter (LTE) (TC 9.A.26.1) family.</text>
</comment>
<dbReference type="AlphaFoldDB" id="A0AAV5QWI0"/>
<keyword evidence="6 10" id="KW-0472">Membrane</keyword>
<evidence type="ECO:0000256" key="9">
    <source>
        <dbReference type="SAM" id="MobiDB-lite"/>
    </source>
</evidence>
<evidence type="ECO:0000256" key="3">
    <source>
        <dbReference type="ARBA" id="ARBA00022692"/>
    </source>
</evidence>
<organism evidence="11 12">
    <name type="scientific">Pichia kluyveri</name>
    <name type="common">Yeast</name>
    <dbReference type="NCBI Taxonomy" id="36015"/>
    <lineage>
        <taxon>Eukaryota</taxon>
        <taxon>Fungi</taxon>
        <taxon>Dikarya</taxon>
        <taxon>Ascomycota</taxon>
        <taxon>Saccharomycotina</taxon>
        <taxon>Pichiomycetes</taxon>
        <taxon>Pichiales</taxon>
        <taxon>Pichiaceae</taxon>
        <taxon>Pichia</taxon>
    </lineage>
</organism>
<keyword evidence="5" id="KW-0813">Transport</keyword>
<feature type="transmembrane region" description="Helical" evidence="10">
    <location>
        <begin position="152"/>
        <end position="174"/>
    </location>
</feature>
<dbReference type="PANTHER" id="PTHR31465">
    <property type="entry name" value="PROTEIN RTA1-RELATED"/>
    <property type="match status" value="1"/>
</dbReference>
<sequence length="339" mass="38461">MSTNPYALYVPSLASGIAFVTVFAIFLTFHLLISLRYFQRRFFIYWSFGLICQILGFAGRIWITKNDFNVSAHIFSSVCTSLAPSFFLAGLYYISGEVFKVFGSDFIYLNISLILLILKIANVTAGILQGVGSGLITNYDSLKVGTNVGLDLIVAGLAFQVLTLTCFQILWYVFIYKVRQSKHQFNNEKFDKDYQHITSKRSIYYLFITFSFAIAFMFIRSIYRLIEMSEGLLSVLATKEIYYNLLDGMMIALVCLVISIIPPSILLGKKKINDIEENYIERNDSVNKESNVENNVDSNTNVDTNANVDDGNQTSTLDILARYSLLFRGIRHIINSTKK</sequence>
<evidence type="ECO:0000256" key="7">
    <source>
        <dbReference type="ARBA" id="ARBA00037472"/>
    </source>
</evidence>
<keyword evidence="5" id="KW-0445">Lipid transport</keyword>
<evidence type="ECO:0000256" key="10">
    <source>
        <dbReference type="SAM" id="Phobius"/>
    </source>
</evidence>
<evidence type="ECO:0000256" key="8">
    <source>
        <dbReference type="ARBA" id="ARBA00041117"/>
    </source>
</evidence>
<evidence type="ECO:0000256" key="1">
    <source>
        <dbReference type="ARBA" id="ARBA00004651"/>
    </source>
</evidence>
<comment type="caution">
    <text evidence="11">The sequence shown here is derived from an EMBL/GenBank/DDBJ whole genome shotgun (WGS) entry which is preliminary data.</text>
</comment>
<dbReference type="GO" id="GO:0005886">
    <property type="term" value="C:plasma membrane"/>
    <property type="evidence" value="ECO:0007669"/>
    <property type="project" value="UniProtKB-SubCell"/>
</dbReference>
<evidence type="ECO:0000256" key="2">
    <source>
        <dbReference type="ARBA" id="ARBA00009969"/>
    </source>
</evidence>
<feature type="transmembrane region" description="Helical" evidence="10">
    <location>
        <begin position="43"/>
        <end position="62"/>
    </location>
</feature>
<feature type="transmembrane region" description="Helical" evidence="10">
    <location>
        <begin position="74"/>
        <end position="94"/>
    </location>
</feature>
<keyword evidence="4 10" id="KW-1133">Transmembrane helix</keyword>
<feature type="transmembrane region" description="Helical" evidence="10">
    <location>
        <begin position="241"/>
        <end position="261"/>
    </location>
</feature>
<dbReference type="GO" id="GO:0000324">
    <property type="term" value="C:fungal-type vacuole"/>
    <property type="evidence" value="ECO:0007669"/>
    <property type="project" value="TreeGrafter"/>
</dbReference>
<gene>
    <name evidence="11" type="ORF">DAPK24_002110</name>
</gene>
<dbReference type="GO" id="GO:0006869">
    <property type="term" value="P:lipid transport"/>
    <property type="evidence" value="ECO:0007669"/>
    <property type="project" value="UniProtKB-KW"/>
</dbReference>
<dbReference type="EMBL" id="BTGB01000001">
    <property type="protein sequence ID" value="GMM43636.1"/>
    <property type="molecule type" value="Genomic_DNA"/>
</dbReference>
<evidence type="ECO:0000256" key="5">
    <source>
        <dbReference type="ARBA" id="ARBA00023055"/>
    </source>
</evidence>
<proteinExistence type="inferred from homology"/>
<keyword evidence="12" id="KW-1185">Reference proteome</keyword>
<evidence type="ECO:0000313" key="11">
    <source>
        <dbReference type="EMBL" id="GMM43636.1"/>
    </source>
</evidence>
<reference evidence="11 12" key="1">
    <citation type="journal article" date="2023" name="Elife">
        <title>Identification of key yeast species and microbe-microbe interactions impacting larval growth of Drosophila in the wild.</title>
        <authorList>
            <person name="Mure A."/>
            <person name="Sugiura Y."/>
            <person name="Maeda R."/>
            <person name="Honda K."/>
            <person name="Sakurai N."/>
            <person name="Takahashi Y."/>
            <person name="Watada M."/>
            <person name="Katoh T."/>
            <person name="Gotoh A."/>
            <person name="Gotoh Y."/>
            <person name="Taniguchi I."/>
            <person name="Nakamura K."/>
            <person name="Hayashi T."/>
            <person name="Katayama T."/>
            <person name="Uemura T."/>
            <person name="Hattori Y."/>
        </authorList>
    </citation>
    <scope>NUCLEOTIDE SEQUENCE [LARGE SCALE GENOMIC DNA]</scope>
    <source>
        <strain evidence="11 12">PK-24</strain>
    </source>
</reference>
<feature type="transmembrane region" description="Helical" evidence="10">
    <location>
        <begin position="106"/>
        <end position="132"/>
    </location>
</feature>
<keyword evidence="3 10" id="KW-0812">Transmembrane</keyword>
<accession>A0AAV5QWI0</accession>
<feature type="transmembrane region" description="Helical" evidence="10">
    <location>
        <begin position="6"/>
        <end position="31"/>
    </location>
</feature>
<evidence type="ECO:0000313" key="12">
    <source>
        <dbReference type="Proteomes" id="UP001378960"/>
    </source>
</evidence>
<dbReference type="InterPro" id="IPR007568">
    <property type="entry name" value="RTA1"/>
</dbReference>
<dbReference type="Proteomes" id="UP001378960">
    <property type="component" value="Unassembled WGS sequence"/>
</dbReference>
<comment type="function">
    <text evidence="7">Catalyzes the ATP-dependent translocation of sphingoid long-chain bases (LCBs) from the cytoplasmic site toward the extracytoplasmic side of the membrane (flip-flop). Involved in the establishment of the functional lipid asymmetry of the plasma membrane. Regulates intracellular levels of LCBs, sphingolipid precursors that are growth inhibitory at increased levels.</text>
</comment>